<dbReference type="InterPro" id="IPR016161">
    <property type="entry name" value="Ald_DH/histidinol_DH"/>
</dbReference>
<evidence type="ECO:0000313" key="6">
    <source>
        <dbReference type="EMBL" id="QEQ96208.1"/>
    </source>
</evidence>
<evidence type="ECO:0000256" key="3">
    <source>
        <dbReference type="PROSITE-ProRule" id="PRU10007"/>
    </source>
</evidence>
<dbReference type="Gene3D" id="3.40.605.10">
    <property type="entry name" value="Aldehyde Dehydrogenase, Chain A, domain 1"/>
    <property type="match status" value="1"/>
</dbReference>
<dbReference type="EMBL" id="CP043869">
    <property type="protein sequence ID" value="QEQ96208.1"/>
    <property type="molecule type" value="Genomic_DNA"/>
</dbReference>
<dbReference type="GO" id="GO:0016620">
    <property type="term" value="F:oxidoreductase activity, acting on the aldehyde or oxo group of donors, NAD or NADP as acceptor"/>
    <property type="evidence" value="ECO:0007669"/>
    <property type="project" value="InterPro"/>
</dbReference>
<evidence type="ECO:0000256" key="1">
    <source>
        <dbReference type="ARBA" id="ARBA00009986"/>
    </source>
</evidence>
<dbReference type="FunFam" id="3.40.309.10:FF:000012">
    <property type="entry name" value="Betaine aldehyde dehydrogenase"/>
    <property type="match status" value="1"/>
</dbReference>
<protein>
    <submittedName>
        <fullName evidence="6">Aldehyde dehydrogenase family protein</fullName>
    </submittedName>
</protein>
<dbReference type="SUPFAM" id="SSF53720">
    <property type="entry name" value="ALDH-like"/>
    <property type="match status" value="1"/>
</dbReference>
<dbReference type="KEGG" id="ncu:F0U83_05530"/>
<evidence type="ECO:0000256" key="2">
    <source>
        <dbReference type="ARBA" id="ARBA00023002"/>
    </source>
</evidence>
<feature type="active site" evidence="3">
    <location>
        <position position="245"/>
    </location>
</feature>
<dbReference type="Gene3D" id="3.40.309.10">
    <property type="entry name" value="Aldehyde Dehydrogenase, Chain A, domain 2"/>
    <property type="match status" value="1"/>
</dbReference>
<dbReference type="InterPro" id="IPR016163">
    <property type="entry name" value="Ald_DH_C"/>
</dbReference>
<dbReference type="PANTHER" id="PTHR42804:SF1">
    <property type="entry name" value="ALDEHYDE DEHYDROGENASE-RELATED"/>
    <property type="match status" value="1"/>
</dbReference>
<evidence type="ECO:0000259" key="5">
    <source>
        <dbReference type="Pfam" id="PF00171"/>
    </source>
</evidence>
<evidence type="ECO:0000256" key="4">
    <source>
        <dbReference type="RuleBase" id="RU003345"/>
    </source>
</evidence>
<proteinExistence type="inferred from homology"/>
<keyword evidence="7" id="KW-1185">Reference proteome</keyword>
<dbReference type="InterPro" id="IPR029510">
    <property type="entry name" value="Ald_DH_CS_GLU"/>
</dbReference>
<evidence type="ECO:0000313" key="7">
    <source>
        <dbReference type="Proteomes" id="UP000324760"/>
    </source>
</evidence>
<keyword evidence="2 4" id="KW-0560">Oxidoreductase</keyword>
<organism evidence="6 7">
    <name type="scientific">Neptunomonas concharum</name>
    <dbReference type="NCBI Taxonomy" id="1031538"/>
    <lineage>
        <taxon>Bacteria</taxon>
        <taxon>Pseudomonadati</taxon>
        <taxon>Pseudomonadota</taxon>
        <taxon>Gammaproteobacteria</taxon>
        <taxon>Oceanospirillales</taxon>
        <taxon>Oceanospirillaceae</taxon>
        <taxon>Neptunomonas</taxon>
    </lineage>
</organism>
<reference evidence="6 7" key="1">
    <citation type="journal article" date="2019" name="Biochem. Eng. J.">
        <title>Metabolic engineering of the marine bacteria Neptunomonas concharum for the production of acetoin and meso-2,3-butanediol from acetate.</title>
        <authorList>
            <person name="Li W."/>
            <person name="Pu N."/>
            <person name="Liu C.-X."/>
            <person name="Yuan Q.-P."/>
            <person name="Li Z.-J."/>
        </authorList>
    </citation>
    <scope>NUCLEOTIDE SEQUENCE [LARGE SCALE GENOMIC DNA]</scope>
    <source>
        <strain evidence="6 7">JCM17730</strain>
    </source>
</reference>
<dbReference type="OrthoDB" id="9812625at2"/>
<dbReference type="RefSeq" id="WP_138988588.1">
    <property type="nucleotide sequence ID" value="NZ_CP043869.1"/>
</dbReference>
<dbReference type="InterPro" id="IPR016162">
    <property type="entry name" value="Ald_DH_N"/>
</dbReference>
<dbReference type="InterPro" id="IPR015590">
    <property type="entry name" value="Aldehyde_DH_dom"/>
</dbReference>
<feature type="domain" description="Aldehyde dehydrogenase" evidence="5">
    <location>
        <begin position="13"/>
        <end position="469"/>
    </location>
</feature>
<sequence length="476" mass="50679">MNDLQRFYINGEWAEPQGKQSLVVINPATEQAFATIRLGEQADVEAAVMAARSAFESYSQTSKESRIALLEKIIAGYSERIEDLAQAISSEMGAPIEFARKVQVMAGLGHIKVALSLLKKNDFAKMISTTKVIKEPIGVCALITPWNWPLNQITCKVAPALAVGCTMVLKPSEVAPLSAHIFAEILHEAGVPAGVFNLVDGDGAGVGSALSAHPQIDMVSFTGSTRAGRLVSKAAADTVKKVSLELGGKSANIILDDADFEKAVGRGVKGMMSNSGQSCNALSRMLVPESRLAEVEAIARKAVVSVIPGDPQDAKTVIGPVVSEVQWNNIQALIAAGIDEGAQLLCGGLGKPEGLETGYYVKPTIFTGVDNQMTIAKEEIFGPVLCIIPYKDEAEAIAIANDHIYGLSGSVWSSDLERARKVASRLRTGMVHINGAMVDGRAPFGGYRQSGLGREWGMHGMEEFLEVKSMFGYDAS</sequence>
<name>A0A5P1R9D2_9GAMM</name>
<dbReference type="PROSITE" id="PS00687">
    <property type="entry name" value="ALDEHYDE_DEHYDR_GLU"/>
    <property type="match status" value="1"/>
</dbReference>
<dbReference type="FunFam" id="3.40.605.10:FF:000007">
    <property type="entry name" value="NAD/NADP-dependent betaine aldehyde dehydrogenase"/>
    <property type="match status" value="1"/>
</dbReference>
<dbReference type="Pfam" id="PF00171">
    <property type="entry name" value="Aldedh"/>
    <property type="match status" value="1"/>
</dbReference>
<comment type="similarity">
    <text evidence="1 4">Belongs to the aldehyde dehydrogenase family.</text>
</comment>
<gene>
    <name evidence="6" type="ORF">F0U83_05530</name>
</gene>
<dbReference type="PANTHER" id="PTHR42804">
    <property type="entry name" value="ALDEHYDE DEHYDROGENASE"/>
    <property type="match status" value="1"/>
</dbReference>
<dbReference type="Proteomes" id="UP000324760">
    <property type="component" value="Chromosome"/>
</dbReference>
<dbReference type="CDD" id="cd07138">
    <property type="entry name" value="ALDH_CddD_SSP0762"/>
    <property type="match status" value="1"/>
</dbReference>
<accession>A0A5P1R9D2</accession>
<dbReference type="AlphaFoldDB" id="A0A5P1R9D2"/>